<dbReference type="EMBL" id="CP001346">
    <property type="protein sequence ID" value="ACL47832.1"/>
    <property type="molecule type" value="Genomic_DNA"/>
</dbReference>
<dbReference type="Gene3D" id="3.40.50.1010">
    <property type="entry name" value="5'-nuclease"/>
    <property type="match status" value="1"/>
</dbReference>
<dbReference type="InterPro" id="IPR029060">
    <property type="entry name" value="PIN-like_dom_sf"/>
</dbReference>
<dbReference type="AlphaFoldDB" id="B8HZI4"/>
<keyword evidence="2" id="KW-0614">Plasmid</keyword>
<reference evidence="2" key="1">
    <citation type="submission" date="2009-01" db="EMBL/GenBank/DDBJ databases">
        <title>Complete sequence of plasmid2 Cyanothece sp. PCC 7425.</title>
        <authorList>
            <consortium name="US DOE Joint Genome Institute"/>
            <person name="Lucas S."/>
            <person name="Copeland A."/>
            <person name="Lapidus A."/>
            <person name="Glavina del Rio T."/>
            <person name="Dalin E."/>
            <person name="Tice H."/>
            <person name="Bruce D."/>
            <person name="Goodwin L."/>
            <person name="Pitluck S."/>
            <person name="Sims D."/>
            <person name="Meineke L."/>
            <person name="Brettin T."/>
            <person name="Detter J.C."/>
            <person name="Han C."/>
            <person name="Larimer F."/>
            <person name="Land M."/>
            <person name="Hauser L."/>
            <person name="Kyrpides N."/>
            <person name="Ovchinnikova G."/>
            <person name="Liberton M."/>
            <person name="Stoeckel J."/>
            <person name="Banerjee A."/>
            <person name="Singh A."/>
            <person name="Page L."/>
            <person name="Sato H."/>
            <person name="Zhao L."/>
            <person name="Sherman L."/>
            <person name="Pakrasi H."/>
            <person name="Richardson P."/>
        </authorList>
    </citation>
    <scope>NUCLEOTIDE SEQUENCE</scope>
    <source>
        <strain evidence="2">PCC 7425</strain>
        <plasmid evidence="2">pP742502</plasmid>
    </source>
</reference>
<protein>
    <recommendedName>
        <fullName evidence="1">PIN domain-containing protein</fullName>
    </recommendedName>
</protein>
<geneLocation type="plasmid" evidence="2">
    <name>pP742502</name>
</geneLocation>
<sequence length="138" mass="14969">MRLVLDTDVIIAALRSPGGASAALLQGVRLGRAIALLSVPMALEYEAKCTQAQHYSAAGLSDWEAVEFVTAVIALAEPVKIHYLWRPRLKDPNDEMVLEVAVNGSADAIVTFNQKDYGAIPGEFGVDVLLPREVIRRI</sequence>
<dbReference type="InterPro" id="IPR002716">
    <property type="entry name" value="PIN_dom"/>
</dbReference>
<evidence type="ECO:0000313" key="2">
    <source>
        <dbReference type="EMBL" id="ACL47832.1"/>
    </source>
</evidence>
<organism evidence="2">
    <name type="scientific">Cyanothece sp. (strain PCC 7425 / ATCC 29141)</name>
    <dbReference type="NCBI Taxonomy" id="395961"/>
    <lineage>
        <taxon>Bacteria</taxon>
        <taxon>Bacillati</taxon>
        <taxon>Cyanobacteriota</taxon>
        <taxon>Cyanophyceae</taxon>
        <taxon>Gomontiellales</taxon>
        <taxon>Cyanothecaceae</taxon>
        <taxon>Cyanothece</taxon>
    </lineage>
</organism>
<dbReference type="KEGG" id="cyn:Cyan7425_0136"/>
<accession>B8HZI4</accession>
<dbReference type="SUPFAM" id="SSF88723">
    <property type="entry name" value="PIN domain-like"/>
    <property type="match status" value="1"/>
</dbReference>
<feature type="domain" description="PIN" evidence="1">
    <location>
        <begin position="2"/>
        <end position="115"/>
    </location>
</feature>
<dbReference type="HOGENOM" id="CLU_116617_2_0_3"/>
<name>B8HZI4_CYAP4</name>
<evidence type="ECO:0000259" key="1">
    <source>
        <dbReference type="Pfam" id="PF13470"/>
    </source>
</evidence>
<dbReference type="OrthoDB" id="271187at2"/>
<dbReference type="InterPro" id="IPR002850">
    <property type="entry name" value="PIN_toxin-like"/>
</dbReference>
<dbReference type="PANTHER" id="PTHR34610:SF3">
    <property type="entry name" value="SSL7007 PROTEIN"/>
    <property type="match status" value="1"/>
</dbReference>
<dbReference type="NCBIfam" id="TIGR00305">
    <property type="entry name" value="putative toxin-antitoxin system toxin component, PIN family"/>
    <property type="match status" value="1"/>
</dbReference>
<gene>
    <name evidence="2" type="ordered locus">Cyan7425_0136</name>
</gene>
<proteinExistence type="predicted"/>
<dbReference type="Pfam" id="PF13470">
    <property type="entry name" value="PIN_3"/>
    <property type="match status" value="1"/>
</dbReference>
<dbReference type="PANTHER" id="PTHR34610">
    <property type="entry name" value="SSL7007 PROTEIN"/>
    <property type="match status" value="1"/>
</dbReference>
<dbReference type="eggNOG" id="COG1569">
    <property type="taxonomic scope" value="Bacteria"/>
</dbReference>